<dbReference type="InterPro" id="IPR037066">
    <property type="entry name" value="Plug_dom_sf"/>
</dbReference>
<dbReference type="Gene3D" id="2.170.130.10">
    <property type="entry name" value="TonB-dependent receptor, plug domain"/>
    <property type="match status" value="1"/>
</dbReference>
<keyword evidence="4 8" id="KW-0812">Transmembrane</keyword>
<reference evidence="10 11" key="1">
    <citation type="submission" date="2019-08" db="EMBL/GenBank/DDBJ databases">
        <title>Genome of Vicingus serpentipes NCIMB 15042.</title>
        <authorList>
            <person name="Bowman J.P."/>
        </authorList>
    </citation>
    <scope>NUCLEOTIDE SEQUENCE [LARGE SCALE GENOMIC DNA]</scope>
    <source>
        <strain evidence="10 11">NCIMB 15042</strain>
    </source>
</reference>
<dbReference type="SUPFAM" id="SSF56935">
    <property type="entry name" value="Porins"/>
    <property type="match status" value="1"/>
</dbReference>
<dbReference type="GO" id="GO:0009279">
    <property type="term" value="C:cell outer membrane"/>
    <property type="evidence" value="ECO:0007669"/>
    <property type="project" value="UniProtKB-SubCell"/>
</dbReference>
<keyword evidence="11" id="KW-1185">Reference proteome</keyword>
<comment type="subcellular location">
    <subcellularLocation>
        <location evidence="1 8">Cell outer membrane</location>
        <topology evidence="1 8">Multi-pass membrane protein</topology>
    </subcellularLocation>
</comment>
<dbReference type="AlphaFoldDB" id="A0A5C6RX02"/>
<comment type="similarity">
    <text evidence="8">Belongs to the TonB-dependent receptor family.</text>
</comment>
<gene>
    <name evidence="10" type="ORF">FRY74_04745</name>
</gene>
<evidence type="ECO:0000256" key="4">
    <source>
        <dbReference type="ARBA" id="ARBA00022692"/>
    </source>
</evidence>
<dbReference type="RefSeq" id="WP_147099145.1">
    <property type="nucleotide sequence ID" value="NZ_VOOS01000002.1"/>
</dbReference>
<dbReference type="EMBL" id="VOOS01000002">
    <property type="protein sequence ID" value="TXB65882.1"/>
    <property type="molecule type" value="Genomic_DNA"/>
</dbReference>
<dbReference type="PANTHER" id="PTHR30069">
    <property type="entry name" value="TONB-DEPENDENT OUTER MEMBRANE RECEPTOR"/>
    <property type="match status" value="1"/>
</dbReference>
<dbReference type="PROSITE" id="PS52016">
    <property type="entry name" value="TONB_DEPENDENT_REC_3"/>
    <property type="match status" value="1"/>
</dbReference>
<dbReference type="Gene3D" id="2.40.170.20">
    <property type="entry name" value="TonB-dependent receptor, beta-barrel domain"/>
    <property type="match status" value="1"/>
</dbReference>
<dbReference type="OrthoDB" id="9762903at2"/>
<evidence type="ECO:0000313" key="11">
    <source>
        <dbReference type="Proteomes" id="UP000321721"/>
    </source>
</evidence>
<dbReference type="InterPro" id="IPR039426">
    <property type="entry name" value="TonB-dep_rcpt-like"/>
</dbReference>
<evidence type="ECO:0000256" key="5">
    <source>
        <dbReference type="ARBA" id="ARBA00022729"/>
    </source>
</evidence>
<name>A0A5C6RX02_9FLAO</name>
<dbReference type="PANTHER" id="PTHR30069:SF29">
    <property type="entry name" value="HEMOGLOBIN AND HEMOGLOBIN-HAPTOGLOBIN-BINDING PROTEIN 1-RELATED"/>
    <property type="match status" value="1"/>
</dbReference>
<proteinExistence type="inferred from homology"/>
<protein>
    <recommendedName>
        <fullName evidence="9">TonB-dependent receptor plug domain-containing protein</fullName>
    </recommendedName>
</protein>
<dbReference type="GO" id="GO:0015344">
    <property type="term" value="F:siderophore uptake transmembrane transporter activity"/>
    <property type="evidence" value="ECO:0007669"/>
    <property type="project" value="TreeGrafter"/>
</dbReference>
<feature type="domain" description="TonB-dependent receptor plug" evidence="9">
    <location>
        <begin position="49"/>
        <end position="148"/>
    </location>
</feature>
<organism evidence="10 11">
    <name type="scientific">Vicingus serpentipes</name>
    <dbReference type="NCBI Taxonomy" id="1926625"/>
    <lineage>
        <taxon>Bacteria</taxon>
        <taxon>Pseudomonadati</taxon>
        <taxon>Bacteroidota</taxon>
        <taxon>Flavobacteriia</taxon>
        <taxon>Flavobacteriales</taxon>
        <taxon>Vicingaceae</taxon>
        <taxon>Vicingus</taxon>
    </lineage>
</organism>
<accession>A0A5C6RX02</accession>
<evidence type="ECO:0000259" key="9">
    <source>
        <dbReference type="Pfam" id="PF07715"/>
    </source>
</evidence>
<dbReference type="Pfam" id="PF07715">
    <property type="entry name" value="Plug"/>
    <property type="match status" value="1"/>
</dbReference>
<keyword evidence="3 8" id="KW-1134">Transmembrane beta strand</keyword>
<keyword evidence="5" id="KW-0732">Signal</keyword>
<keyword evidence="7 8" id="KW-0998">Cell outer membrane</keyword>
<evidence type="ECO:0000256" key="7">
    <source>
        <dbReference type="ARBA" id="ARBA00023237"/>
    </source>
</evidence>
<evidence type="ECO:0000256" key="3">
    <source>
        <dbReference type="ARBA" id="ARBA00022452"/>
    </source>
</evidence>
<keyword evidence="6 8" id="KW-0472">Membrane</keyword>
<sequence length="641" mass="73207">MNNKYGIKMLAVVITLITTTSIYSQDTTAHLLPEFSVSEKLDKMLSKVNNQEIDSSTIANYNTSNLSTLLSKNSAITVRSYGVTGISSVAMRGGNSNHTAVLWNGFNLQDPLNGGFNFSSSSSNLVDKVNIQHGGSSAAFGSGAVGGTIHLDNTPLFNNKVYGSILYKNGSFGLNSTNIEIGHGGKKLASRIRIYGHIIKNNFEFENKAKKNNPSEFYNNAEIKRIGILHEFYYKIKPNQIISSQFWYQNNFREIPPNITSERIANEKEYMKDDWYRWAINWNKKGEKVNWEARTGTFYNLSEYYNTAIDLESKNNSLKNITEAIAFIKIKNTHQLSIGFNNNYTVGLSDNFYNTPTLNTTALYLAPSFILFKKLTINTSFREEYYNEEFKPITFAFNSKLFFYKNLFLTASFSKNYRTPNFNDLYWSSGNSRGNLNLKSEHGYSKDIGLGLHSQAEKIEINSSISFYQNNINDQIQWIPEGQTWTPFNIKEVETIGVEFLFKSKFRLSKKINLIANLNYSYTDAQVKAKSDLESESVLDKQLIYIPYYQANSLLGISFVNTSLNIGNQYVGYQFTRADNLEFLPSYFISDLGIEQNIKGKKTDILFFGKLNNLFNVVYEVRQWYPMPKMNYEIGFKLLLK</sequence>
<comment type="caution">
    <text evidence="10">The sequence shown here is derived from an EMBL/GenBank/DDBJ whole genome shotgun (WGS) entry which is preliminary data.</text>
</comment>
<dbReference type="GO" id="GO:0044718">
    <property type="term" value="P:siderophore transmembrane transport"/>
    <property type="evidence" value="ECO:0007669"/>
    <property type="project" value="TreeGrafter"/>
</dbReference>
<keyword evidence="2 8" id="KW-0813">Transport</keyword>
<evidence type="ECO:0000256" key="8">
    <source>
        <dbReference type="PROSITE-ProRule" id="PRU01360"/>
    </source>
</evidence>
<evidence type="ECO:0000256" key="2">
    <source>
        <dbReference type="ARBA" id="ARBA00022448"/>
    </source>
</evidence>
<dbReference type="Proteomes" id="UP000321721">
    <property type="component" value="Unassembled WGS sequence"/>
</dbReference>
<dbReference type="InterPro" id="IPR012910">
    <property type="entry name" value="Plug_dom"/>
</dbReference>
<dbReference type="InterPro" id="IPR036942">
    <property type="entry name" value="Beta-barrel_TonB_sf"/>
</dbReference>
<evidence type="ECO:0000313" key="10">
    <source>
        <dbReference type="EMBL" id="TXB65882.1"/>
    </source>
</evidence>
<evidence type="ECO:0000256" key="1">
    <source>
        <dbReference type="ARBA" id="ARBA00004571"/>
    </source>
</evidence>
<evidence type="ECO:0000256" key="6">
    <source>
        <dbReference type="ARBA" id="ARBA00023136"/>
    </source>
</evidence>